<dbReference type="Proteomes" id="UP000228758">
    <property type="component" value="Unassembled WGS sequence"/>
</dbReference>
<dbReference type="SUPFAM" id="SSF49899">
    <property type="entry name" value="Concanavalin A-like lectins/glucanases"/>
    <property type="match status" value="1"/>
</dbReference>
<dbReference type="RefSeq" id="WP_157802278.1">
    <property type="nucleotide sequence ID" value="NZ_PGFF01000001.1"/>
</dbReference>
<dbReference type="GO" id="GO:0005975">
    <property type="term" value="P:carbohydrate metabolic process"/>
    <property type="evidence" value="ECO:0007669"/>
    <property type="project" value="InterPro"/>
</dbReference>
<evidence type="ECO:0000256" key="2">
    <source>
        <dbReference type="SAM" id="SignalP"/>
    </source>
</evidence>
<keyword evidence="4" id="KW-0378">Hydrolase</keyword>
<dbReference type="PANTHER" id="PTHR10963:SF60">
    <property type="entry name" value="GRAM-NEGATIVE BACTERIA-BINDING PROTEIN 1-RELATED"/>
    <property type="match status" value="1"/>
</dbReference>
<accession>A0A2M9CK30</accession>
<evidence type="ECO:0000313" key="5">
    <source>
        <dbReference type="Proteomes" id="UP000228758"/>
    </source>
</evidence>
<reference evidence="4 5" key="1">
    <citation type="submission" date="2017-11" db="EMBL/GenBank/DDBJ databases">
        <title>Genomic Encyclopedia of Archaeal and Bacterial Type Strains, Phase II (KMG-II): From Individual Species to Whole Genera.</title>
        <authorList>
            <person name="Goeker M."/>
        </authorList>
    </citation>
    <scope>NUCLEOTIDE SEQUENCE [LARGE SCALE GENOMIC DNA]</scope>
    <source>
        <strain evidence="4 5">DSM 27393</strain>
    </source>
</reference>
<feature type="region of interest" description="Disordered" evidence="1">
    <location>
        <begin position="217"/>
        <end position="267"/>
    </location>
</feature>
<evidence type="ECO:0000256" key="1">
    <source>
        <dbReference type="SAM" id="MobiDB-lite"/>
    </source>
</evidence>
<evidence type="ECO:0000259" key="3">
    <source>
        <dbReference type="PROSITE" id="PS51762"/>
    </source>
</evidence>
<dbReference type="Pfam" id="PF00722">
    <property type="entry name" value="Glyco_hydro_16"/>
    <property type="match status" value="1"/>
</dbReference>
<dbReference type="OrthoDB" id="9809583at2"/>
<name>A0A2M9CK30_9MICO</name>
<dbReference type="InterPro" id="IPR050546">
    <property type="entry name" value="Glycosyl_Hydrlase_16"/>
</dbReference>
<proteinExistence type="predicted"/>
<dbReference type="EMBL" id="PGFF01000001">
    <property type="protein sequence ID" value="PJJ72249.1"/>
    <property type="molecule type" value="Genomic_DNA"/>
</dbReference>
<dbReference type="GO" id="GO:0004553">
    <property type="term" value="F:hydrolase activity, hydrolyzing O-glycosyl compounds"/>
    <property type="evidence" value="ECO:0007669"/>
    <property type="project" value="InterPro"/>
</dbReference>
<keyword evidence="2" id="KW-0732">Signal</keyword>
<dbReference type="PROSITE" id="PS51762">
    <property type="entry name" value="GH16_2"/>
    <property type="match status" value="1"/>
</dbReference>
<dbReference type="InterPro" id="IPR013320">
    <property type="entry name" value="ConA-like_dom_sf"/>
</dbReference>
<dbReference type="Gene3D" id="2.60.120.260">
    <property type="entry name" value="Galactose-binding domain-like"/>
    <property type="match status" value="1"/>
</dbReference>
<sequence>MTRTIGNLRPTLVVAALITAVAAPAVPAAASAATVPTTRAQATAAPAAASATLVPFGSSWRYSRETTAPRSTAWKRNTTDWATGRAPFGAGSATGTLATKLPDSMTPKPLATYFQRSFRLDTIPAGGVQLTTWADDGVVVYVNGTEVLRSNVSGAPKHEGWWAQSAPTSSKARAKLVTATIPASALNEGHNIVAAQVQSNYRSTPNLTFDAQLVSTGAAAAPPSQPAPPQPAPPRPAPPQPAPPAPTPPVGGPEILPSPGNAAKWGEPTWRDEFTYIDPKTGKPAVDPTKWNVRDSSEMGLFMDAAKVDSGQVSVDDKGIAHLRADWLGSPISRPHPTWPDVVTHKTGYMDQRTLNAGDVSRTQRWGRWEMRAQVPVGPKTYGALAAFWLRNSKSGEIDIMEAWGYNEKAAPGGQRIGSSTTTVHNDTMNIEPDRLIRHHVDGGGPSEVHKEFHVWAFELMPTYAAVYVDDVRVMYETPQSYPDLWNEAYFGSPFHMRLNLHVGPSAQYWGLPDPAHKDWTQNLDYKVDYVRTWSVAG</sequence>
<keyword evidence="5" id="KW-1185">Reference proteome</keyword>
<comment type="caution">
    <text evidence="4">The sequence shown here is derived from an EMBL/GenBank/DDBJ whole genome shotgun (WGS) entry which is preliminary data.</text>
</comment>
<feature type="signal peptide" evidence="2">
    <location>
        <begin position="1"/>
        <end position="32"/>
    </location>
</feature>
<protein>
    <submittedName>
        <fullName evidence="4">Glycosyl hydrolase family 16</fullName>
    </submittedName>
</protein>
<feature type="chain" id="PRO_5014767228" evidence="2">
    <location>
        <begin position="33"/>
        <end position="538"/>
    </location>
</feature>
<feature type="compositionally biased region" description="Pro residues" evidence="1">
    <location>
        <begin position="223"/>
        <end position="251"/>
    </location>
</feature>
<dbReference type="Gene3D" id="2.60.120.200">
    <property type="match status" value="1"/>
</dbReference>
<organism evidence="4 5">
    <name type="scientific">Diaminobutyricimonas aerilata</name>
    <dbReference type="NCBI Taxonomy" id="1162967"/>
    <lineage>
        <taxon>Bacteria</taxon>
        <taxon>Bacillati</taxon>
        <taxon>Actinomycetota</taxon>
        <taxon>Actinomycetes</taxon>
        <taxon>Micrococcales</taxon>
        <taxon>Microbacteriaceae</taxon>
        <taxon>Diaminobutyricimonas</taxon>
    </lineage>
</organism>
<feature type="domain" description="GH16" evidence="3">
    <location>
        <begin position="223"/>
        <end position="538"/>
    </location>
</feature>
<dbReference type="InterPro" id="IPR000757">
    <property type="entry name" value="Beta-glucanase-like"/>
</dbReference>
<dbReference type="PANTHER" id="PTHR10963">
    <property type="entry name" value="GLYCOSYL HYDROLASE-RELATED"/>
    <property type="match status" value="1"/>
</dbReference>
<evidence type="ECO:0000313" key="4">
    <source>
        <dbReference type="EMBL" id="PJJ72249.1"/>
    </source>
</evidence>
<gene>
    <name evidence="4" type="ORF">CLV46_1816</name>
</gene>
<dbReference type="AlphaFoldDB" id="A0A2M9CK30"/>